<dbReference type="Proteomes" id="UP000176609">
    <property type="component" value="Unassembled WGS sequence"/>
</dbReference>
<evidence type="ECO:0000256" key="1">
    <source>
        <dbReference type="SAM" id="Phobius"/>
    </source>
</evidence>
<evidence type="ECO:0000313" key="2">
    <source>
        <dbReference type="EMBL" id="OGG26789.1"/>
    </source>
</evidence>
<name>A0A1F6AQ16_9BACT</name>
<proteinExistence type="predicted"/>
<feature type="transmembrane region" description="Helical" evidence="1">
    <location>
        <begin position="20"/>
        <end position="42"/>
    </location>
</feature>
<dbReference type="Gene3D" id="2.60.40.10">
    <property type="entry name" value="Immunoglobulins"/>
    <property type="match status" value="2"/>
</dbReference>
<dbReference type="Pfam" id="PF09136">
    <property type="entry name" value="Glucodextran_B"/>
    <property type="match status" value="1"/>
</dbReference>
<evidence type="ECO:0000313" key="3">
    <source>
        <dbReference type="Proteomes" id="UP000176609"/>
    </source>
</evidence>
<protein>
    <recommendedName>
        <fullName evidence="4">Bacterial Ig domain-containing protein</fullName>
    </recommendedName>
</protein>
<keyword evidence="1" id="KW-1133">Transmembrane helix</keyword>
<keyword evidence="1" id="KW-0812">Transmembrane</keyword>
<keyword evidence="1" id="KW-0472">Membrane</keyword>
<organism evidence="2 3">
    <name type="scientific">Candidatus Gottesmanbacteria bacterium RIFCSPLOWO2_01_FULL_39_12b</name>
    <dbReference type="NCBI Taxonomy" id="1798388"/>
    <lineage>
        <taxon>Bacteria</taxon>
        <taxon>Candidatus Gottesmaniibacteriota</taxon>
    </lineage>
</organism>
<sequence>MTISSHRLRTEEKKLFKKLLFSFGFFLASIFFLIYIGLPLFAKFILFTSSMGKNNSTTETKESTILFPPILDPTFEATNTAKINVSGFGEKETTVKIIVNDEVFAKVPADKEGKFIVSNISLSEGTNSIKAITIKDDKQSSPSSALIVEYIKAAPKLEIEEPSEGENFYSDKKNISITGITDKGNKVSINDHQAIVDQEGKFSYPVTLSEGDNNFKIIAYDNAGNQTTLERKVIYHP</sequence>
<accession>A0A1F6AQ16</accession>
<dbReference type="EMBL" id="MFJR01000007">
    <property type="protein sequence ID" value="OGG26789.1"/>
    <property type="molecule type" value="Genomic_DNA"/>
</dbReference>
<evidence type="ECO:0008006" key="4">
    <source>
        <dbReference type="Google" id="ProtNLM"/>
    </source>
</evidence>
<comment type="caution">
    <text evidence="2">The sequence shown here is derived from an EMBL/GenBank/DDBJ whole genome shotgun (WGS) entry which is preliminary data.</text>
</comment>
<dbReference type="InterPro" id="IPR013783">
    <property type="entry name" value="Ig-like_fold"/>
</dbReference>
<reference evidence="2 3" key="1">
    <citation type="journal article" date="2016" name="Nat. Commun.">
        <title>Thousands of microbial genomes shed light on interconnected biogeochemical processes in an aquifer system.</title>
        <authorList>
            <person name="Anantharaman K."/>
            <person name="Brown C.T."/>
            <person name="Hug L.A."/>
            <person name="Sharon I."/>
            <person name="Castelle C.J."/>
            <person name="Probst A.J."/>
            <person name="Thomas B.C."/>
            <person name="Singh A."/>
            <person name="Wilkins M.J."/>
            <person name="Karaoz U."/>
            <person name="Brodie E.L."/>
            <person name="Williams K.H."/>
            <person name="Hubbard S.S."/>
            <person name="Banfield J.F."/>
        </authorList>
    </citation>
    <scope>NUCLEOTIDE SEQUENCE [LARGE SCALE GENOMIC DNA]</scope>
</reference>
<gene>
    <name evidence="2" type="ORF">A2960_01300</name>
</gene>
<dbReference type="AlphaFoldDB" id="A0A1F6AQ16"/>